<dbReference type="Gene3D" id="3.20.20.70">
    <property type="entry name" value="Aldolase class I"/>
    <property type="match status" value="1"/>
</dbReference>
<dbReference type="InParanoid" id="A2F786"/>
<evidence type="ECO:0000313" key="1">
    <source>
        <dbReference type="EMBL" id="EAX99253.1"/>
    </source>
</evidence>
<dbReference type="RefSeq" id="XP_001312183.1">
    <property type="nucleotide sequence ID" value="XM_001312182.1"/>
</dbReference>
<reference evidence="1" key="1">
    <citation type="submission" date="2006-10" db="EMBL/GenBank/DDBJ databases">
        <authorList>
            <person name="Amadeo P."/>
            <person name="Zhao Q."/>
            <person name="Wortman J."/>
            <person name="Fraser-Liggett C."/>
            <person name="Carlton J."/>
        </authorList>
    </citation>
    <scope>NUCLEOTIDE SEQUENCE</scope>
    <source>
        <strain evidence="1">G3</strain>
    </source>
</reference>
<gene>
    <name evidence="1" type="ORF">TVAG_296380</name>
</gene>
<dbReference type="SUPFAM" id="SSF51395">
    <property type="entry name" value="FMN-linked oxidoreductases"/>
    <property type="match status" value="1"/>
</dbReference>
<dbReference type="SMR" id="A2F786"/>
<dbReference type="KEGG" id="tva:4757058"/>
<sequence>MNKAIELGCDLVSFGRPTIADPFMVQHLMESKSIKCISYNKCFMNHHIQPVKCYAF</sequence>
<organism evidence="1 2">
    <name type="scientific">Trichomonas vaginalis (strain ATCC PRA-98 / G3)</name>
    <dbReference type="NCBI Taxonomy" id="412133"/>
    <lineage>
        <taxon>Eukaryota</taxon>
        <taxon>Metamonada</taxon>
        <taxon>Parabasalia</taxon>
        <taxon>Trichomonadida</taxon>
        <taxon>Trichomonadidae</taxon>
        <taxon>Trichomonas</taxon>
    </lineage>
</organism>
<dbReference type="Proteomes" id="UP000001542">
    <property type="component" value="Unassembled WGS sequence"/>
</dbReference>
<accession>A2F786</accession>
<dbReference type="VEuPathDB" id="TrichDB:TVAGG3_0162000"/>
<reference evidence="1" key="2">
    <citation type="journal article" date="2007" name="Science">
        <title>Draft genome sequence of the sexually transmitted pathogen Trichomonas vaginalis.</title>
        <authorList>
            <person name="Carlton J.M."/>
            <person name="Hirt R.P."/>
            <person name="Silva J.C."/>
            <person name="Delcher A.L."/>
            <person name="Schatz M."/>
            <person name="Zhao Q."/>
            <person name="Wortman J.R."/>
            <person name="Bidwell S.L."/>
            <person name="Alsmark U.C.M."/>
            <person name="Besteiro S."/>
            <person name="Sicheritz-Ponten T."/>
            <person name="Noel C.J."/>
            <person name="Dacks J.B."/>
            <person name="Foster P.G."/>
            <person name="Simillion C."/>
            <person name="Van de Peer Y."/>
            <person name="Miranda-Saavedra D."/>
            <person name="Barton G.J."/>
            <person name="Westrop G.D."/>
            <person name="Mueller S."/>
            <person name="Dessi D."/>
            <person name="Fiori P.L."/>
            <person name="Ren Q."/>
            <person name="Paulsen I."/>
            <person name="Zhang H."/>
            <person name="Bastida-Corcuera F.D."/>
            <person name="Simoes-Barbosa A."/>
            <person name="Brown M.T."/>
            <person name="Hayes R.D."/>
            <person name="Mukherjee M."/>
            <person name="Okumura C.Y."/>
            <person name="Schneider R."/>
            <person name="Smith A.J."/>
            <person name="Vanacova S."/>
            <person name="Villalvazo M."/>
            <person name="Haas B.J."/>
            <person name="Pertea M."/>
            <person name="Feldblyum T.V."/>
            <person name="Utterback T.R."/>
            <person name="Shu C.L."/>
            <person name="Osoegawa K."/>
            <person name="de Jong P.J."/>
            <person name="Hrdy I."/>
            <person name="Horvathova L."/>
            <person name="Zubacova Z."/>
            <person name="Dolezal P."/>
            <person name="Malik S.B."/>
            <person name="Logsdon J.M. Jr."/>
            <person name="Henze K."/>
            <person name="Gupta A."/>
            <person name="Wang C.C."/>
            <person name="Dunne R.L."/>
            <person name="Upcroft J.A."/>
            <person name="Upcroft P."/>
            <person name="White O."/>
            <person name="Salzberg S.L."/>
            <person name="Tang P."/>
            <person name="Chiu C.-H."/>
            <person name="Lee Y.-S."/>
            <person name="Embley T.M."/>
            <person name="Coombs G.H."/>
            <person name="Mottram J.C."/>
            <person name="Tachezy J."/>
            <person name="Fraser-Liggett C.M."/>
            <person name="Johnson P.J."/>
        </authorList>
    </citation>
    <scope>NUCLEOTIDE SEQUENCE [LARGE SCALE GENOMIC DNA]</scope>
    <source>
        <strain evidence="1">G3</strain>
    </source>
</reference>
<protein>
    <submittedName>
        <fullName evidence="1">Uncharacterized protein</fullName>
    </submittedName>
</protein>
<keyword evidence="2" id="KW-1185">Reference proteome</keyword>
<evidence type="ECO:0000313" key="2">
    <source>
        <dbReference type="Proteomes" id="UP000001542"/>
    </source>
</evidence>
<dbReference type="EMBL" id="DS113644">
    <property type="protein sequence ID" value="EAX99253.1"/>
    <property type="molecule type" value="Genomic_DNA"/>
</dbReference>
<dbReference type="InterPro" id="IPR013785">
    <property type="entry name" value="Aldolase_TIM"/>
</dbReference>
<name>A2F786_TRIV3</name>
<dbReference type="VEuPathDB" id="TrichDB:TVAG_296380"/>
<dbReference type="AlphaFoldDB" id="A2F786"/>
<proteinExistence type="predicted"/>